<comment type="cofactor">
    <cofactor evidence="11">
        <name>[2Fe-2S] cluster</name>
        <dbReference type="ChEBI" id="CHEBI:190135"/>
    </cofactor>
    <text evidence="11">Binds 1 [2Fe-2S] cluster per subunit.</text>
</comment>
<dbReference type="OrthoDB" id="9789468at2"/>
<keyword evidence="5 11" id="KW-0479">Metal-binding</keyword>
<dbReference type="InterPro" id="IPR039261">
    <property type="entry name" value="FNR_nucleotide-bd"/>
</dbReference>
<dbReference type="PANTHER" id="PTHR43513">
    <property type="entry name" value="DIHYDROOROTATE DEHYDROGENASE B (NAD(+)), ELECTRON TRANSFER SUBUNIT"/>
    <property type="match status" value="1"/>
</dbReference>
<feature type="binding site" evidence="11 12">
    <location>
        <begin position="52"/>
        <end position="55"/>
    </location>
    <ligand>
        <name>FAD</name>
        <dbReference type="ChEBI" id="CHEBI:57692"/>
    </ligand>
</feature>
<evidence type="ECO:0000313" key="15">
    <source>
        <dbReference type="EMBL" id="SER92992.1"/>
    </source>
</evidence>
<dbReference type="Gene3D" id="3.40.50.80">
    <property type="entry name" value="Nucleotide-binding domain of ferredoxin-NADP reductase (FNR) module"/>
    <property type="match status" value="1"/>
</dbReference>
<sequence length="265" mass="28888">MAKKKVSAKVISQKILADGIYDLRLETEITEDAVPGQFVGVYTDDKSSLLPRPISICGVDKEKKELRLVYRVVGKGTDLFSKLTEGDHVDVLGPLGNGYPMEEAAGKTAILMGGGIGVPPLLELAKRLTRLPEDKRPKAVKIVMGYRNDQTFLADEFRKYAELYIATDDGSLGTHGTVIDALNEQNIEGDVIYTCGPMPMLRGIKKYAAEHNMKAYLSLEERMACGVGACLGCVVKTRNVDAHSHVNNARICTDGPVFDAEDVDI</sequence>
<feature type="binding site" evidence="11 13">
    <location>
        <position position="230"/>
    </location>
    <ligand>
        <name>[2Fe-2S] cluster</name>
        <dbReference type="ChEBI" id="CHEBI:190135"/>
    </ligand>
</feature>
<organism evidence="15 16">
    <name type="scientific">Butyrivibrio fibrisolvens</name>
    <dbReference type="NCBI Taxonomy" id="831"/>
    <lineage>
        <taxon>Bacteria</taxon>
        <taxon>Bacillati</taxon>
        <taxon>Bacillota</taxon>
        <taxon>Clostridia</taxon>
        <taxon>Lachnospirales</taxon>
        <taxon>Lachnospiraceae</taxon>
        <taxon>Butyrivibrio</taxon>
    </lineage>
</organism>
<dbReference type="InterPro" id="IPR017938">
    <property type="entry name" value="Riboflavin_synthase-like_b-brl"/>
</dbReference>
<evidence type="ECO:0000259" key="14">
    <source>
        <dbReference type="PROSITE" id="PS51384"/>
    </source>
</evidence>
<evidence type="ECO:0000256" key="6">
    <source>
        <dbReference type="ARBA" id="ARBA00022827"/>
    </source>
</evidence>
<dbReference type="EMBL" id="FOGJ01000014">
    <property type="protein sequence ID" value="SER92992.1"/>
    <property type="molecule type" value="Genomic_DNA"/>
</dbReference>
<dbReference type="InterPro" id="IPR050353">
    <property type="entry name" value="PyrK_electron_transfer"/>
</dbReference>
<keyword evidence="3 11" id="KW-0285">Flavoprotein</keyword>
<evidence type="ECO:0000256" key="8">
    <source>
        <dbReference type="ARBA" id="ARBA00022982"/>
    </source>
</evidence>
<comment type="subunit">
    <text evidence="11">Heterotetramer of 2 PyrK and 2 PyrD type B subunits.</text>
</comment>
<keyword evidence="8 11" id="KW-0249">Electron transport</keyword>
<dbReference type="GO" id="GO:0009055">
    <property type="term" value="F:electron transfer activity"/>
    <property type="evidence" value="ECO:0007669"/>
    <property type="project" value="UniProtKB-UniRule"/>
</dbReference>
<reference evidence="15 16" key="1">
    <citation type="submission" date="2016-10" db="EMBL/GenBank/DDBJ databases">
        <authorList>
            <person name="de Groot N.N."/>
        </authorList>
    </citation>
    <scope>NUCLEOTIDE SEQUENCE [LARGE SCALE GENOMIC DNA]</scope>
    <source>
        <strain evidence="15 16">AR40</strain>
    </source>
</reference>
<dbReference type="PANTHER" id="PTHR43513:SF3">
    <property type="entry name" value="DIHYDROOROTATE DEHYDROGENASE B (NAD(+)), ELECTRON TRANSFER SUBUNIT-RELATED"/>
    <property type="match status" value="1"/>
</dbReference>
<feature type="binding site" evidence="11 13">
    <location>
        <position position="252"/>
    </location>
    <ligand>
        <name>[2Fe-2S] cluster</name>
        <dbReference type="ChEBI" id="CHEBI:190135"/>
    </ligand>
</feature>
<protein>
    <recommendedName>
        <fullName evidence="11">Dihydroorotate dehydrogenase B (NAD(+)), electron transfer subunit</fullName>
    </recommendedName>
    <alternativeName>
        <fullName evidence="11">Dihydroorotate oxidase B, electron transfer subunit</fullName>
    </alternativeName>
</protein>
<dbReference type="InterPro" id="IPR023455">
    <property type="entry name" value="Dihydroorotate_DHASE_ETsu"/>
</dbReference>
<dbReference type="SUPFAM" id="SSF52343">
    <property type="entry name" value="Ferredoxin reductase-like, C-terminal NADP-linked domain"/>
    <property type="match status" value="1"/>
</dbReference>
<comment type="cofactor">
    <cofactor evidence="11 12">
        <name>FAD</name>
        <dbReference type="ChEBI" id="CHEBI:57692"/>
    </cofactor>
    <text evidence="11 12">Binds 1 FAD per subunit.</text>
</comment>
<dbReference type="CDD" id="cd06218">
    <property type="entry name" value="DHOD_e_trans"/>
    <property type="match status" value="1"/>
</dbReference>
<comment type="function">
    <text evidence="11">Responsible for channeling the electrons from the oxidation of dihydroorotate from the FMN redox center in the PyrD type B subunit to the ultimate electron acceptor NAD(+).</text>
</comment>
<dbReference type="Proteomes" id="UP000182584">
    <property type="component" value="Unassembled WGS sequence"/>
</dbReference>
<keyword evidence="7 11" id="KW-0665">Pyrimidine biosynthesis</keyword>
<dbReference type="GO" id="GO:0016491">
    <property type="term" value="F:oxidoreductase activity"/>
    <property type="evidence" value="ECO:0007669"/>
    <property type="project" value="InterPro"/>
</dbReference>
<dbReference type="Pfam" id="PF00175">
    <property type="entry name" value="NAD_binding_1"/>
    <property type="match status" value="1"/>
</dbReference>
<dbReference type="GO" id="GO:0051537">
    <property type="term" value="F:2 iron, 2 sulfur cluster binding"/>
    <property type="evidence" value="ECO:0007669"/>
    <property type="project" value="UniProtKB-KW"/>
</dbReference>
<evidence type="ECO:0000256" key="1">
    <source>
        <dbReference type="ARBA" id="ARBA00006422"/>
    </source>
</evidence>
<dbReference type="RefSeq" id="WP_074756464.1">
    <property type="nucleotide sequence ID" value="NZ_FOGJ01000014.1"/>
</dbReference>
<dbReference type="PRINTS" id="PR00409">
    <property type="entry name" value="PHDIOXRDTASE"/>
</dbReference>
<keyword evidence="6 11" id="KW-0274">FAD</keyword>
<evidence type="ECO:0000313" key="16">
    <source>
        <dbReference type="Proteomes" id="UP000182584"/>
    </source>
</evidence>
<name>A0A1H9T6Y9_BUTFI</name>
<keyword evidence="2 11" id="KW-0813">Transport</keyword>
<dbReference type="Gene3D" id="2.40.30.10">
    <property type="entry name" value="Translation factors"/>
    <property type="match status" value="1"/>
</dbReference>
<comment type="pathway">
    <text evidence="11">Pyrimidine metabolism; UMP biosynthesis via de novo pathway; orotate from (S)-dihydroorotate (NAD(+) route): step 1/1.</text>
</comment>
<feature type="domain" description="FAD-binding FR-type" evidence="14">
    <location>
        <begin position="3"/>
        <end position="101"/>
    </location>
</feature>
<dbReference type="InterPro" id="IPR001433">
    <property type="entry name" value="OxRdtase_FAD/NAD-bd"/>
</dbReference>
<feature type="binding site" evidence="11 13">
    <location>
        <position position="233"/>
    </location>
    <ligand>
        <name>[2Fe-2S] cluster</name>
        <dbReference type="ChEBI" id="CHEBI:190135"/>
    </ligand>
</feature>
<gene>
    <name evidence="11" type="primary">pyrK</name>
    <name evidence="15" type="ORF">SAMN04487884_1144</name>
</gene>
<dbReference type="InterPro" id="IPR017927">
    <property type="entry name" value="FAD-bd_FR_type"/>
</dbReference>
<comment type="similarity">
    <text evidence="1 11">Belongs to the PyrK family.</text>
</comment>
<evidence type="ECO:0000256" key="4">
    <source>
        <dbReference type="ARBA" id="ARBA00022714"/>
    </source>
</evidence>
<evidence type="ECO:0000256" key="3">
    <source>
        <dbReference type="ARBA" id="ARBA00022630"/>
    </source>
</evidence>
<dbReference type="Gene3D" id="2.10.240.10">
    <property type="entry name" value="Dihydroorotate dehydrogenase, electron transfer subunit"/>
    <property type="match status" value="1"/>
</dbReference>
<dbReference type="AlphaFoldDB" id="A0A1H9T6Y9"/>
<feature type="binding site" evidence="11 12">
    <location>
        <begin position="69"/>
        <end position="71"/>
    </location>
    <ligand>
        <name>FAD</name>
        <dbReference type="ChEBI" id="CHEBI:57692"/>
    </ligand>
</feature>
<dbReference type="InterPro" id="IPR019480">
    <property type="entry name" value="Dihydroorotate_DH_Fe-S-bd"/>
</dbReference>
<evidence type="ECO:0000256" key="5">
    <source>
        <dbReference type="ARBA" id="ARBA00022723"/>
    </source>
</evidence>
<keyword evidence="4 11" id="KW-0001">2Fe-2S</keyword>
<keyword evidence="9 11" id="KW-0408">Iron</keyword>
<dbReference type="PIRSF" id="PIRSF006816">
    <property type="entry name" value="Cyc3_hyd_g"/>
    <property type="match status" value="1"/>
</dbReference>
<dbReference type="InterPro" id="IPR037117">
    <property type="entry name" value="Dihydroorotate_DH_ele_sf"/>
</dbReference>
<dbReference type="PROSITE" id="PS51384">
    <property type="entry name" value="FAD_FR"/>
    <property type="match status" value="1"/>
</dbReference>
<keyword evidence="10 11" id="KW-0411">Iron-sulfur</keyword>
<feature type="binding site" evidence="11 13">
    <location>
        <position position="225"/>
    </location>
    <ligand>
        <name>[2Fe-2S] cluster</name>
        <dbReference type="ChEBI" id="CHEBI:190135"/>
    </ligand>
</feature>
<feature type="binding site" evidence="11 12">
    <location>
        <begin position="76"/>
        <end position="77"/>
    </location>
    <ligand>
        <name>FAD</name>
        <dbReference type="ChEBI" id="CHEBI:57692"/>
    </ligand>
</feature>
<evidence type="ECO:0000256" key="12">
    <source>
        <dbReference type="PIRSR" id="PIRSR006816-1"/>
    </source>
</evidence>
<evidence type="ECO:0000256" key="9">
    <source>
        <dbReference type="ARBA" id="ARBA00023004"/>
    </source>
</evidence>
<dbReference type="GO" id="GO:0044205">
    <property type="term" value="P:'de novo' UMP biosynthetic process"/>
    <property type="evidence" value="ECO:0007669"/>
    <property type="project" value="UniProtKB-UniRule"/>
</dbReference>
<evidence type="ECO:0000256" key="10">
    <source>
        <dbReference type="ARBA" id="ARBA00023014"/>
    </source>
</evidence>
<evidence type="ECO:0000256" key="7">
    <source>
        <dbReference type="ARBA" id="ARBA00022975"/>
    </source>
</evidence>
<evidence type="ECO:0000256" key="2">
    <source>
        <dbReference type="ARBA" id="ARBA00022448"/>
    </source>
</evidence>
<dbReference type="Pfam" id="PF10418">
    <property type="entry name" value="DHODB_Fe-S_bind"/>
    <property type="match status" value="1"/>
</dbReference>
<comment type="cofactor">
    <cofactor evidence="13">
        <name>[2Fe-2S] cluster</name>
        <dbReference type="ChEBI" id="CHEBI:190135"/>
    </cofactor>
    <text evidence="13">Binds 1 [2Fe-2S] cluster per subunit.</text>
</comment>
<dbReference type="GO" id="GO:0046872">
    <property type="term" value="F:metal ion binding"/>
    <property type="evidence" value="ECO:0007669"/>
    <property type="project" value="UniProtKB-KW"/>
</dbReference>
<dbReference type="InterPro" id="IPR012165">
    <property type="entry name" value="Cyt_c3_hydrogenase_gsu"/>
</dbReference>
<dbReference type="eggNOG" id="COG0543">
    <property type="taxonomic scope" value="Bacteria"/>
</dbReference>
<dbReference type="SUPFAM" id="SSF63380">
    <property type="entry name" value="Riboflavin synthase domain-like"/>
    <property type="match status" value="1"/>
</dbReference>
<proteinExistence type="inferred from homology"/>
<dbReference type="UniPathway" id="UPA00070">
    <property type="reaction ID" value="UER00945"/>
</dbReference>
<dbReference type="HAMAP" id="MF_01211">
    <property type="entry name" value="DHODB_Fe_S_bind"/>
    <property type="match status" value="1"/>
</dbReference>
<accession>A0A1H9T6Y9</accession>
<dbReference type="GO" id="GO:0050660">
    <property type="term" value="F:flavin adenine dinucleotide binding"/>
    <property type="evidence" value="ECO:0007669"/>
    <property type="project" value="InterPro"/>
</dbReference>
<evidence type="ECO:0000256" key="11">
    <source>
        <dbReference type="HAMAP-Rule" id="MF_01211"/>
    </source>
</evidence>
<evidence type="ECO:0000256" key="13">
    <source>
        <dbReference type="PIRSR" id="PIRSR006816-2"/>
    </source>
</evidence>